<dbReference type="InterPro" id="IPR001766">
    <property type="entry name" value="Fork_head_dom"/>
</dbReference>
<dbReference type="FunFam" id="1.10.10.10:FF:000598">
    <property type="entry name" value="forkhead box protein I1 isoform X2"/>
    <property type="match status" value="1"/>
</dbReference>
<protein>
    <recommendedName>
        <fullName evidence="6">Fork-head domain-containing protein</fullName>
    </recommendedName>
</protein>
<dbReference type="PANTHER" id="PTHR11829:SF204">
    <property type="entry name" value="FORKHEAD BOX PROTEIN L1"/>
    <property type="match status" value="1"/>
</dbReference>
<evidence type="ECO:0000256" key="4">
    <source>
        <dbReference type="PROSITE-ProRule" id="PRU00089"/>
    </source>
</evidence>
<dbReference type="PRINTS" id="PR00053">
    <property type="entry name" value="FORKHEAD"/>
</dbReference>
<evidence type="ECO:0000259" key="6">
    <source>
        <dbReference type="PROSITE" id="PS50039"/>
    </source>
</evidence>
<dbReference type="InterPro" id="IPR030456">
    <property type="entry name" value="TF_fork_head_CS_2"/>
</dbReference>
<dbReference type="Gene3D" id="1.10.10.10">
    <property type="entry name" value="Winged helix-like DNA-binding domain superfamily/Winged helix DNA-binding domain"/>
    <property type="match status" value="1"/>
</dbReference>
<proteinExistence type="predicted"/>
<dbReference type="PROSITE" id="PS00657">
    <property type="entry name" value="FORK_HEAD_1"/>
    <property type="match status" value="1"/>
</dbReference>
<dbReference type="GO" id="GO:0000978">
    <property type="term" value="F:RNA polymerase II cis-regulatory region sequence-specific DNA binding"/>
    <property type="evidence" value="ECO:0007669"/>
    <property type="project" value="TreeGrafter"/>
</dbReference>
<organism evidence="7">
    <name type="scientific">Balaenoptera musculus</name>
    <name type="common">Blue whale</name>
    <dbReference type="NCBI Taxonomy" id="9771"/>
    <lineage>
        <taxon>Eukaryota</taxon>
        <taxon>Metazoa</taxon>
        <taxon>Chordata</taxon>
        <taxon>Craniata</taxon>
        <taxon>Vertebrata</taxon>
        <taxon>Euteleostomi</taxon>
        <taxon>Mammalia</taxon>
        <taxon>Eutheria</taxon>
        <taxon>Laurasiatheria</taxon>
        <taxon>Artiodactyla</taxon>
        <taxon>Whippomorpha</taxon>
        <taxon>Cetacea</taxon>
        <taxon>Mysticeti</taxon>
        <taxon>Balaenopteridae</taxon>
        <taxon>Balaenoptera</taxon>
    </lineage>
</organism>
<dbReference type="SMART" id="SM00339">
    <property type="entry name" value="FH"/>
    <property type="match status" value="1"/>
</dbReference>
<comment type="subcellular location">
    <subcellularLocation>
        <location evidence="1 4">Nucleus</location>
    </subcellularLocation>
</comment>
<dbReference type="InterPro" id="IPR050211">
    <property type="entry name" value="FOX_domain-containing"/>
</dbReference>
<dbReference type="InterPro" id="IPR036390">
    <property type="entry name" value="WH_DNA-bd_sf"/>
</dbReference>
<dbReference type="GO" id="GO:0030154">
    <property type="term" value="P:cell differentiation"/>
    <property type="evidence" value="ECO:0007669"/>
    <property type="project" value="TreeGrafter"/>
</dbReference>
<name>A0A8C0I3Y8_BALMU</name>
<sequence>TFGPERPGLPLAFAPRGPLWRPRAGLEPPQKPPYSYIALIAMAIQDAPEQRVTLNGIYQFIMDRFPFYQDNRQGWQNSIRHNLSLNDCFVKVPREKGRPGKGKLLDAGPSLPGYVREWQLPAPEEEAQAGPRSPGGQAGPRRAAGARSRSAAGGGERGSAPPAPRPPIHEGAPARPSPLREGSSPPASLHWPRPASPSGDAGDALQGAAGRGRQPARAHGGWLAVPSAPRLPQFSEELGQVQELQHRQHPGGTAGAKAGWRGRAPGGRQAGARRLSGRLASGHLLRPPSTFQRFPDARPARPGRLLPARDPFLSYFPLQLPDTVLHFQ</sequence>
<feature type="DNA-binding region" description="Fork-head" evidence="4">
    <location>
        <begin position="31"/>
        <end position="110"/>
    </location>
</feature>
<feature type="region of interest" description="Disordered" evidence="5">
    <location>
        <begin position="123"/>
        <end position="227"/>
    </location>
</feature>
<dbReference type="Pfam" id="PF00250">
    <property type="entry name" value="Forkhead"/>
    <property type="match status" value="1"/>
</dbReference>
<feature type="compositionally biased region" description="Low complexity" evidence="5">
    <location>
        <begin position="128"/>
        <end position="151"/>
    </location>
</feature>
<accession>A0A8C0I3Y8</accession>
<reference evidence="7" key="1">
    <citation type="submission" date="2023-09" db="UniProtKB">
        <authorList>
            <consortium name="Ensembl"/>
        </authorList>
    </citation>
    <scope>IDENTIFICATION</scope>
</reference>
<dbReference type="SUPFAM" id="SSF46785">
    <property type="entry name" value="Winged helix' DNA-binding domain"/>
    <property type="match status" value="1"/>
</dbReference>
<dbReference type="PROSITE" id="PS00658">
    <property type="entry name" value="FORK_HEAD_2"/>
    <property type="match status" value="1"/>
</dbReference>
<evidence type="ECO:0000256" key="5">
    <source>
        <dbReference type="SAM" id="MobiDB-lite"/>
    </source>
</evidence>
<dbReference type="Ensembl" id="ENSBMST00010027186.1">
    <property type="protein sequence ID" value="ENSBMSP00010024689.1"/>
    <property type="gene ID" value="ENSBMSG00010017965.1"/>
</dbReference>
<dbReference type="PANTHER" id="PTHR11829">
    <property type="entry name" value="FORKHEAD BOX PROTEIN"/>
    <property type="match status" value="1"/>
</dbReference>
<keyword evidence="2 4" id="KW-0238">DNA-binding</keyword>
<evidence type="ECO:0000256" key="1">
    <source>
        <dbReference type="ARBA" id="ARBA00004123"/>
    </source>
</evidence>
<feature type="compositionally biased region" description="Low complexity" evidence="5">
    <location>
        <begin position="199"/>
        <end position="221"/>
    </location>
</feature>
<dbReference type="InterPro" id="IPR036388">
    <property type="entry name" value="WH-like_DNA-bd_sf"/>
</dbReference>
<evidence type="ECO:0000256" key="2">
    <source>
        <dbReference type="ARBA" id="ARBA00023125"/>
    </source>
</evidence>
<evidence type="ECO:0000313" key="7">
    <source>
        <dbReference type="Ensembl" id="ENSBMSP00010024689.1"/>
    </source>
</evidence>
<feature type="region of interest" description="Disordered" evidence="5">
    <location>
        <begin position="243"/>
        <end position="302"/>
    </location>
</feature>
<keyword evidence="3 4" id="KW-0539">Nucleus</keyword>
<dbReference type="PROSITE" id="PS50039">
    <property type="entry name" value="FORK_HEAD_3"/>
    <property type="match status" value="1"/>
</dbReference>
<dbReference type="GO" id="GO:0005634">
    <property type="term" value="C:nucleus"/>
    <property type="evidence" value="ECO:0007669"/>
    <property type="project" value="UniProtKB-SubCell"/>
</dbReference>
<dbReference type="GO" id="GO:0009653">
    <property type="term" value="P:anatomical structure morphogenesis"/>
    <property type="evidence" value="ECO:0007669"/>
    <property type="project" value="TreeGrafter"/>
</dbReference>
<evidence type="ECO:0000256" key="3">
    <source>
        <dbReference type="ARBA" id="ARBA00023242"/>
    </source>
</evidence>
<dbReference type="InterPro" id="IPR018122">
    <property type="entry name" value="TF_fork_head_CS_1"/>
</dbReference>
<feature type="domain" description="Fork-head" evidence="6">
    <location>
        <begin position="31"/>
        <end position="110"/>
    </location>
</feature>
<dbReference type="AlphaFoldDB" id="A0A8C0I3Y8"/>
<dbReference type="GO" id="GO:0000981">
    <property type="term" value="F:DNA-binding transcription factor activity, RNA polymerase II-specific"/>
    <property type="evidence" value="ECO:0007669"/>
    <property type="project" value="TreeGrafter"/>
</dbReference>
<dbReference type="GeneTree" id="ENSGT00940000162251"/>